<organism evidence="2 3">
    <name type="scientific">Hyphomonas adhaerens MHS-3</name>
    <dbReference type="NCBI Taxonomy" id="1280949"/>
    <lineage>
        <taxon>Bacteria</taxon>
        <taxon>Pseudomonadati</taxon>
        <taxon>Pseudomonadota</taxon>
        <taxon>Alphaproteobacteria</taxon>
        <taxon>Hyphomonadales</taxon>
        <taxon>Hyphomonadaceae</taxon>
        <taxon>Hyphomonas</taxon>
    </lineage>
</organism>
<dbReference type="AlphaFoldDB" id="A0A069E931"/>
<evidence type="ECO:0000313" key="3">
    <source>
        <dbReference type="Proteomes" id="UP000027446"/>
    </source>
</evidence>
<dbReference type="STRING" id="1280949.HAD_05800"/>
<dbReference type="PATRIC" id="fig|1280949.3.peg.1178"/>
<gene>
    <name evidence="2" type="ORF">HAD_05800</name>
</gene>
<reference evidence="2 3" key="1">
    <citation type="journal article" date="2014" name="Antonie Van Leeuwenhoek">
        <title>Hyphomonas beringensis sp. nov. and Hyphomonas chukchiensis sp. nov., isolated from surface seawater of the Bering Sea and Chukchi Sea.</title>
        <authorList>
            <person name="Li C."/>
            <person name="Lai Q."/>
            <person name="Li G."/>
            <person name="Dong C."/>
            <person name="Wang J."/>
            <person name="Liao Y."/>
            <person name="Shao Z."/>
        </authorList>
    </citation>
    <scope>NUCLEOTIDE SEQUENCE [LARGE SCALE GENOMIC DNA]</scope>
    <source>
        <strain evidence="2 3">MHS-3</strain>
    </source>
</reference>
<dbReference type="eggNOG" id="COG5342">
    <property type="taxonomic scope" value="Bacteria"/>
</dbReference>
<sequence>MTPSLRFSGLRFSGLRLSGLLAAATLLAAPLALADPAAVGRYKDWSVFTDTTGGETICYAATPATDKAPKNADHGDVWFYVTSWKSGRARNQPSLKVGYNLREDMAPKARVGRSSWTLFAVGREAFADDSDDARIVTALKKGSELRVQAVSARNTQVAYHFSLSGSAAAIDKAAATCR</sequence>
<dbReference type="Pfam" id="PF06776">
    <property type="entry name" value="IalB"/>
    <property type="match status" value="1"/>
</dbReference>
<dbReference type="InterPro" id="IPR010642">
    <property type="entry name" value="Invasion_prot_B"/>
</dbReference>
<dbReference type="RefSeq" id="WP_035569939.1">
    <property type="nucleotide sequence ID" value="NZ_ARYH01000001.1"/>
</dbReference>
<keyword evidence="1" id="KW-0732">Signal</keyword>
<name>A0A069E931_9PROT</name>
<dbReference type="EMBL" id="ARYH01000001">
    <property type="protein sequence ID" value="KCZ85171.1"/>
    <property type="molecule type" value="Genomic_DNA"/>
</dbReference>
<protein>
    <submittedName>
        <fullName evidence="2">Uncharacterized protein</fullName>
    </submittedName>
</protein>
<comment type="caution">
    <text evidence="2">The sequence shown here is derived from an EMBL/GenBank/DDBJ whole genome shotgun (WGS) entry which is preliminary data.</text>
</comment>
<evidence type="ECO:0000313" key="2">
    <source>
        <dbReference type="EMBL" id="KCZ85171.1"/>
    </source>
</evidence>
<dbReference type="Proteomes" id="UP000027446">
    <property type="component" value="Unassembled WGS sequence"/>
</dbReference>
<evidence type="ECO:0000256" key="1">
    <source>
        <dbReference type="SAM" id="SignalP"/>
    </source>
</evidence>
<dbReference type="InterPro" id="IPR038696">
    <property type="entry name" value="IalB_sf"/>
</dbReference>
<feature type="signal peptide" evidence="1">
    <location>
        <begin position="1"/>
        <end position="34"/>
    </location>
</feature>
<accession>A0A069E931</accession>
<keyword evidence="3" id="KW-1185">Reference proteome</keyword>
<dbReference type="Gene3D" id="2.60.40.1880">
    <property type="entry name" value="Invasion associated locus B (IalB) protein"/>
    <property type="match status" value="1"/>
</dbReference>
<proteinExistence type="predicted"/>
<feature type="chain" id="PRO_5001660870" evidence="1">
    <location>
        <begin position="35"/>
        <end position="178"/>
    </location>
</feature>